<keyword evidence="3" id="KW-1185">Reference proteome</keyword>
<feature type="compositionally biased region" description="Basic and acidic residues" evidence="1">
    <location>
        <begin position="518"/>
        <end position="528"/>
    </location>
</feature>
<dbReference type="RefSeq" id="XP_041164728.1">
    <property type="nucleotide sequence ID" value="XM_041309238.1"/>
</dbReference>
<dbReference type="OrthoDB" id="2687259at2759"/>
<dbReference type="InterPro" id="IPR041078">
    <property type="entry name" value="Plavaka"/>
</dbReference>
<organism evidence="2 3">
    <name type="scientific">Suillus plorans</name>
    <dbReference type="NCBI Taxonomy" id="116603"/>
    <lineage>
        <taxon>Eukaryota</taxon>
        <taxon>Fungi</taxon>
        <taxon>Dikarya</taxon>
        <taxon>Basidiomycota</taxon>
        <taxon>Agaricomycotina</taxon>
        <taxon>Agaricomycetes</taxon>
        <taxon>Agaricomycetidae</taxon>
        <taxon>Boletales</taxon>
        <taxon>Suillineae</taxon>
        <taxon>Suillaceae</taxon>
        <taxon>Suillus</taxon>
    </lineage>
</organism>
<feature type="region of interest" description="Disordered" evidence="1">
    <location>
        <begin position="282"/>
        <end position="308"/>
    </location>
</feature>
<feature type="compositionally biased region" description="Acidic residues" evidence="1">
    <location>
        <begin position="86"/>
        <end position="99"/>
    </location>
</feature>
<feature type="region of interest" description="Disordered" evidence="1">
    <location>
        <begin position="208"/>
        <end position="268"/>
    </location>
</feature>
<dbReference type="Proteomes" id="UP000719766">
    <property type="component" value="Unassembled WGS sequence"/>
</dbReference>
<evidence type="ECO:0000313" key="3">
    <source>
        <dbReference type="Proteomes" id="UP000719766"/>
    </source>
</evidence>
<gene>
    <name evidence="2" type="ORF">HD556DRAFT_1524766</name>
</gene>
<reference evidence="2" key="1">
    <citation type="journal article" date="2020" name="New Phytol.">
        <title>Comparative genomics reveals dynamic genome evolution in host specialist ectomycorrhizal fungi.</title>
        <authorList>
            <person name="Lofgren L.A."/>
            <person name="Nguyen N.H."/>
            <person name="Vilgalys R."/>
            <person name="Ruytinx J."/>
            <person name="Liao H.L."/>
            <person name="Branco S."/>
            <person name="Kuo A."/>
            <person name="LaButti K."/>
            <person name="Lipzen A."/>
            <person name="Andreopoulos W."/>
            <person name="Pangilinan J."/>
            <person name="Riley R."/>
            <person name="Hundley H."/>
            <person name="Na H."/>
            <person name="Barry K."/>
            <person name="Grigoriev I.V."/>
            <person name="Stajich J.E."/>
            <person name="Kennedy P.G."/>
        </authorList>
    </citation>
    <scope>NUCLEOTIDE SEQUENCE</scope>
    <source>
        <strain evidence="2">S12</strain>
    </source>
</reference>
<feature type="region of interest" description="Disordered" evidence="1">
    <location>
        <begin position="322"/>
        <end position="341"/>
    </location>
</feature>
<protein>
    <submittedName>
        <fullName evidence="2">Uncharacterized protein</fullName>
    </submittedName>
</protein>
<sequence length="1131" mass="126580">MAGTILSDSDDEPRPVRPARKIKPSAALLEHSEKAALPSQTKAINAFRAAEAAKHGSNNPQPTNSPSPPAPEPTVPAPTNKRSCTEDAEEGYEPSDEERENARTNPKSKRARQHQQATVEDHEDVDEDGILIDIAVQLSFLKACKAVRTRARRAYEKSLKLDKKRLAAKARAKAEKLAYVTAASHPMPNATQTLTSRTAIGNSSQASAYLGEGSSRDPQALIHPAPEVDLGEGSSKSPLTHSALEALPRLTPPPPPASSSSLEHHMDTSTCVQEDICDFDMYYASHSPPPQSPSESVAQSPLIPPSQVKRIRKPARVRAAGFDDPLPEGPGPLEADGSGCVEPEVVAPPEPIENVDPQTPAFCLRRFLIRILEIVRTLPNAFGLTRLYRGRPTRIPDLDSDLNDLTATNLQTLPAITDKSISDIISPYPNENAFNFGRWYWNTTRQSKSTRQELLDNVILRPGFDPEDLRGVNFDKIDKQLAQDLSSPLEGNGWRNDPITVNIPTSQKATKASKKKDRNTERAARVHDEVDEEAGTVGTRKFCIGDFHHRSLVHILRTAIESNTPHAQQYHWHPYEQFHQSPDPNTPPVRVFDEVYTGDAFLKADRDLQNSPGEPDCDLPRVIAGIMVWSDATHVAQFGQARLWPIYIYLANLSKYSRCKPTSTASHQAAYLPKLPDTVQDFLRSFDHGALDPLLAHLRREVFHEAWRLLLDDEFVQAYEHGIVLDCADGVRRRVYPRIFTYSADYPEKVLIATIRDMGGCPCPRCTIPKDMIPGLGTREDSYIRTHQTRLDNDERRDNIKQACGFIYDKHYVVTSKPVEEILKPESQVPTENAFSSRLSHFGFDFFMMLVVDLMHEFELGVWKALLTHLIRILHTQGPTIVAEFNARFRLIQPFGQSTIRRFPHNVSELKKLAAHNFEDILQCSIPCFEGLIPSPHNESIMDLLFLTCYWHSLAKLRMHTETSLEVLDTVTTAFGQKIRHFAEETCRQFNTVETDSEYMARKRAEGRREARGDNLRKKDANLAMSGKRTRGFNLMTSKLHALGDYVAQIRMFGTTDSFTSQIGELQHRVLKAWNDRTSKNNPVPQIIAMDVRENAHSRMSEDLKRLAAIQADAGSMADSESLPFAAPAAA</sequence>
<dbReference type="EMBL" id="JABBWE010000008">
    <property type="protein sequence ID" value="KAG1800986.1"/>
    <property type="molecule type" value="Genomic_DNA"/>
</dbReference>
<comment type="caution">
    <text evidence="2">The sequence shown here is derived from an EMBL/GenBank/DDBJ whole genome shotgun (WGS) entry which is preliminary data.</text>
</comment>
<feature type="region of interest" description="Disordered" evidence="1">
    <location>
        <begin position="487"/>
        <end position="529"/>
    </location>
</feature>
<proteinExistence type="predicted"/>
<dbReference type="Pfam" id="PF18759">
    <property type="entry name" value="Plavaka"/>
    <property type="match status" value="1"/>
</dbReference>
<dbReference type="GeneID" id="64603002"/>
<feature type="compositionally biased region" description="Pro residues" evidence="1">
    <location>
        <begin position="63"/>
        <end position="76"/>
    </location>
</feature>
<accession>A0A9P7DRC7</accession>
<name>A0A9P7DRC7_9AGAM</name>
<evidence type="ECO:0000256" key="1">
    <source>
        <dbReference type="SAM" id="MobiDB-lite"/>
    </source>
</evidence>
<evidence type="ECO:0000313" key="2">
    <source>
        <dbReference type="EMBL" id="KAG1800986.1"/>
    </source>
</evidence>
<feature type="region of interest" description="Disordered" evidence="1">
    <location>
        <begin position="1"/>
        <end position="123"/>
    </location>
</feature>
<dbReference type="AlphaFoldDB" id="A0A9P7DRC7"/>